<evidence type="ECO:0000259" key="3">
    <source>
        <dbReference type="PROSITE" id="PS50110"/>
    </source>
</evidence>
<sequence length="252" mass="27867">MIRTLIVDDEPVARRGIRQRLSSEPDITIVGECGDGADAIAAIGELTPDLVFLDIQMPGLDGFAVIEAVGLQRMPAVIFVTAFDQHAVRAFDVHAVDYVLKPVDGDRFRAALDRARATLRDTDDRLAERIAAALAELGHRASPRWTRRLAIKSEGRVTLVDIRDVDRMETAGNYVEVHAGGAVHLLRETMTSLEARLDPQRFARVSRTALVNLDKVREVQAMFNGDFVLVLRDGSEVSGSRRFRTALDALLR</sequence>
<dbReference type="RefSeq" id="WP_261692774.1">
    <property type="nucleotide sequence ID" value="NZ_CP104694.1"/>
</dbReference>
<evidence type="ECO:0000313" key="6">
    <source>
        <dbReference type="Proteomes" id="UP001064632"/>
    </source>
</evidence>
<keyword evidence="2" id="KW-0597">Phosphoprotein</keyword>
<dbReference type="InterPro" id="IPR001789">
    <property type="entry name" value="Sig_transdc_resp-reg_receiver"/>
</dbReference>
<gene>
    <name evidence="5" type="ORF">N4264_13490</name>
</gene>
<feature type="domain" description="Response regulatory" evidence="3">
    <location>
        <begin position="3"/>
        <end position="116"/>
    </location>
</feature>
<dbReference type="Pfam" id="PF00072">
    <property type="entry name" value="Response_reg"/>
    <property type="match status" value="1"/>
</dbReference>
<dbReference type="Pfam" id="PF04397">
    <property type="entry name" value="LytTR"/>
    <property type="match status" value="1"/>
</dbReference>
<dbReference type="Gene3D" id="2.40.50.1020">
    <property type="entry name" value="LytTr DNA-binding domain"/>
    <property type="match status" value="1"/>
</dbReference>
<keyword evidence="1" id="KW-0902">Two-component regulatory system</keyword>
<accession>A0ABY6B6P7</accession>
<dbReference type="InterPro" id="IPR046947">
    <property type="entry name" value="LytR-like"/>
</dbReference>
<keyword evidence="5" id="KW-0238">DNA-binding</keyword>
<evidence type="ECO:0000313" key="5">
    <source>
        <dbReference type="EMBL" id="UXI65778.1"/>
    </source>
</evidence>
<dbReference type="SUPFAM" id="SSF52172">
    <property type="entry name" value="CheY-like"/>
    <property type="match status" value="1"/>
</dbReference>
<dbReference type="InterPro" id="IPR007492">
    <property type="entry name" value="LytTR_DNA-bd_dom"/>
</dbReference>
<keyword evidence="6" id="KW-1185">Reference proteome</keyword>
<name>A0ABY6B6P7_9GAMM</name>
<protein>
    <submittedName>
        <fullName evidence="5">LytTR family DNA-binding domain-containing protein</fullName>
    </submittedName>
</protein>
<evidence type="ECO:0000256" key="2">
    <source>
        <dbReference type="PROSITE-ProRule" id="PRU00169"/>
    </source>
</evidence>
<dbReference type="Proteomes" id="UP001064632">
    <property type="component" value="Chromosome"/>
</dbReference>
<dbReference type="GO" id="GO:0003677">
    <property type="term" value="F:DNA binding"/>
    <property type="evidence" value="ECO:0007669"/>
    <property type="project" value="UniProtKB-KW"/>
</dbReference>
<dbReference type="InterPro" id="IPR011006">
    <property type="entry name" value="CheY-like_superfamily"/>
</dbReference>
<evidence type="ECO:0000256" key="1">
    <source>
        <dbReference type="ARBA" id="ARBA00023012"/>
    </source>
</evidence>
<dbReference type="PANTHER" id="PTHR37299">
    <property type="entry name" value="TRANSCRIPTIONAL REGULATOR-RELATED"/>
    <property type="match status" value="1"/>
</dbReference>
<dbReference type="EMBL" id="CP104694">
    <property type="protein sequence ID" value="UXI65778.1"/>
    <property type="molecule type" value="Genomic_DNA"/>
</dbReference>
<feature type="modified residue" description="4-aspartylphosphate" evidence="2">
    <location>
        <position position="54"/>
    </location>
</feature>
<organism evidence="5 6">
    <name type="scientific">Tahibacter amnicola</name>
    <dbReference type="NCBI Taxonomy" id="2976241"/>
    <lineage>
        <taxon>Bacteria</taxon>
        <taxon>Pseudomonadati</taxon>
        <taxon>Pseudomonadota</taxon>
        <taxon>Gammaproteobacteria</taxon>
        <taxon>Lysobacterales</taxon>
        <taxon>Rhodanobacteraceae</taxon>
        <taxon>Tahibacter</taxon>
    </lineage>
</organism>
<dbReference type="PANTHER" id="PTHR37299:SF1">
    <property type="entry name" value="STAGE 0 SPORULATION PROTEIN A HOMOLOG"/>
    <property type="match status" value="1"/>
</dbReference>
<dbReference type="SMART" id="SM00850">
    <property type="entry name" value="LytTR"/>
    <property type="match status" value="1"/>
</dbReference>
<dbReference type="PROSITE" id="PS50110">
    <property type="entry name" value="RESPONSE_REGULATORY"/>
    <property type="match status" value="1"/>
</dbReference>
<evidence type="ECO:0000259" key="4">
    <source>
        <dbReference type="PROSITE" id="PS50930"/>
    </source>
</evidence>
<dbReference type="Gene3D" id="3.40.50.2300">
    <property type="match status" value="1"/>
</dbReference>
<dbReference type="PROSITE" id="PS50930">
    <property type="entry name" value="HTH_LYTTR"/>
    <property type="match status" value="1"/>
</dbReference>
<reference evidence="5" key="1">
    <citation type="submission" date="2022-09" db="EMBL/GenBank/DDBJ databases">
        <title>Tahibacter sp. nov., isolated from a fresh water.</title>
        <authorList>
            <person name="Baek J.H."/>
            <person name="Lee J.K."/>
            <person name="Kim J.M."/>
            <person name="Jeon C.O."/>
        </authorList>
    </citation>
    <scope>NUCLEOTIDE SEQUENCE</scope>
    <source>
        <strain evidence="5">W38</strain>
    </source>
</reference>
<dbReference type="SMART" id="SM00448">
    <property type="entry name" value="REC"/>
    <property type="match status" value="1"/>
</dbReference>
<proteinExistence type="predicted"/>
<feature type="domain" description="HTH LytTR-type" evidence="4">
    <location>
        <begin position="149"/>
        <end position="252"/>
    </location>
</feature>